<name>A0A348WQV0_9GAMM</name>
<organism evidence="1 2">
    <name type="scientific">Idiomarina baltica</name>
    <dbReference type="NCBI Taxonomy" id="190892"/>
    <lineage>
        <taxon>Bacteria</taxon>
        <taxon>Pseudomonadati</taxon>
        <taxon>Pseudomonadota</taxon>
        <taxon>Gammaproteobacteria</taxon>
        <taxon>Alteromonadales</taxon>
        <taxon>Idiomarinaceae</taxon>
        <taxon>Idiomarina</taxon>
    </lineage>
</organism>
<dbReference type="InterPro" id="IPR017143">
    <property type="entry name" value="UCP037225"/>
</dbReference>
<dbReference type="STRING" id="314276.OS145_06167"/>
<sequence length="63" mass="7231">MSLAEARTFECPYCMAINELDLDWINDLGTRQIVDCQICCQPIELEILQIGDDAQLIARRDDE</sequence>
<dbReference type="EMBL" id="DMUP01000220">
    <property type="protein sequence ID" value="HAR56912.1"/>
    <property type="molecule type" value="Genomic_DNA"/>
</dbReference>
<dbReference type="Pfam" id="PF14255">
    <property type="entry name" value="Zn_ribbon_21"/>
    <property type="match status" value="1"/>
</dbReference>
<reference evidence="1 2" key="1">
    <citation type="journal article" date="2018" name="Nat. Biotechnol.">
        <title>A standardized bacterial taxonomy based on genome phylogeny substantially revises the tree of life.</title>
        <authorList>
            <person name="Parks D.H."/>
            <person name="Chuvochina M."/>
            <person name="Waite D.W."/>
            <person name="Rinke C."/>
            <person name="Skarshewski A."/>
            <person name="Chaumeil P.A."/>
            <person name="Hugenholtz P."/>
        </authorList>
    </citation>
    <scope>NUCLEOTIDE SEQUENCE [LARGE SCALE GENOMIC DNA]</scope>
    <source>
        <strain evidence="1">UBA9360</strain>
    </source>
</reference>
<evidence type="ECO:0000313" key="2">
    <source>
        <dbReference type="Proteomes" id="UP000262878"/>
    </source>
</evidence>
<proteinExistence type="predicted"/>
<dbReference type="PIRSF" id="PIRSF037225">
    <property type="entry name" value="UCP037225"/>
    <property type="match status" value="1"/>
</dbReference>
<dbReference type="Proteomes" id="UP000262878">
    <property type="component" value="Unassembled WGS sequence"/>
</dbReference>
<accession>A0A348WQV0</accession>
<protein>
    <submittedName>
        <fullName evidence="1">CPXCG motif-containing cysteine-rich protein</fullName>
    </submittedName>
</protein>
<comment type="caution">
    <text evidence="1">The sequence shown here is derived from an EMBL/GenBank/DDBJ whole genome shotgun (WGS) entry which is preliminary data.</text>
</comment>
<dbReference type="InterPro" id="IPR025990">
    <property type="entry name" value="zinc_ribbon_bacterial"/>
</dbReference>
<gene>
    <name evidence="1" type="ORF">DCR58_09045</name>
</gene>
<dbReference type="AlphaFoldDB" id="A0A348WQV0"/>
<evidence type="ECO:0000313" key="1">
    <source>
        <dbReference type="EMBL" id="HAR56912.1"/>
    </source>
</evidence>